<organism evidence="2 3">
    <name type="scientific">Acidocella aquatica</name>
    <dbReference type="NCBI Taxonomy" id="1922313"/>
    <lineage>
        <taxon>Bacteria</taxon>
        <taxon>Pseudomonadati</taxon>
        <taxon>Pseudomonadota</taxon>
        <taxon>Alphaproteobacteria</taxon>
        <taxon>Acetobacterales</taxon>
        <taxon>Acidocellaceae</taxon>
        <taxon>Acidocella</taxon>
    </lineage>
</organism>
<accession>A0ABQ6A8Z3</accession>
<feature type="region of interest" description="Disordered" evidence="1">
    <location>
        <begin position="1"/>
        <end position="33"/>
    </location>
</feature>
<proteinExistence type="predicted"/>
<comment type="caution">
    <text evidence="2">The sequence shown here is derived from an EMBL/GenBank/DDBJ whole genome shotgun (WGS) entry which is preliminary data.</text>
</comment>
<name>A0ABQ6A8Z3_9PROT</name>
<dbReference type="EMBL" id="BSOS01000026">
    <property type="protein sequence ID" value="GLR66614.1"/>
    <property type="molecule type" value="Genomic_DNA"/>
</dbReference>
<evidence type="ECO:0000313" key="3">
    <source>
        <dbReference type="Proteomes" id="UP001156641"/>
    </source>
</evidence>
<evidence type="ECO:0000313" key="2">
    <source>
        <dbReference type="EMBL" id="GLR66614.1"/>
    </source>
</evidence>
<dbReference type="Proteomes" id="UP001156641">
    <property type="component" value="Unassembled WGS sequence"/>
</dbReference>
<sequence length="62" mass="7031">MLSRQPFVKEPSTTGVSARRLSTHPRPDSDRSFWATEQSGQQAQIHGFMTQRKSKVGNKCVR</sequence>
<keyword evidence="3" id="KW-1185">Reference proteome</keyword>
<evidence type="ECO:0000256" key="1">
    <source>
        <dbReference type="SAM" id="MobiDB-lite"/>
    </source>
</evidence>
<protein>
    <submittedName>
        <fullName evidence="2">Uncharacterized protein</fullName>
    </submittedName>
</protein>
<reference evidence="3" key="1">
    <citation type="journal article" date="2019" name="Int. J. Syst. Evol. Microbiol.">
        <title>The Global Catalogue of Microorganisms (GCM) 10K type strain sequencing project: providing services to taxonomists for standard genome sequencing and annotation.</title>
        <authorList>
            <consortium name="The Broad Institute Genomics Platform"/>
            <consortium name="The Broad Institute Genome Sequencing Center for Infectious Disease"/>
            <person name="Wu L."/>
            <person name="Ma J."/>
        </authorList>
    </citation>
    <scope>NUCLEOTIDE SEQUENCE [LARGE SCALE GENOMIC DNA]</scope>
    <source>
        <strain evidence="3">NBRC 112502</strain>
    </source>
</reference>
<gene>
    <name evidence="2" type="ORF">GCM10010909_12940</name>
</gene>